<evidence type="ECO:0000259" key="5">
    <source>
        <dbReference type="PROSITE" id="PS50109"/>
    </source>
</evidence>
<dbReference type="SMART" id="SM00387">
    <property type="entry name" value="HATPase_c"/>
    <property type="match status" value="1"/>
</dbReference>
<dbReference type="PROSITE" id="PS50109">
    <property type="entry name" value="HIS_KIN"/>
    <property type="match status" value="1"/>
</dbReference>
<feature type="domain" description="Response regulatory" evidence="6">
    <location>
        <begin position="166"/>
        <end position="282"/>
    </location>
</feature>
<dbReference type="InterPro" id="IPR011006">
    <property type="entry name" value="CheY-like_superfamily"/>
</dbReference>
<accession>W4LL00</accession>
<dbReference type="Proteomes" id="UP000019141">
    <property type="component" value="Unassembled WGS sequence"/>
</dbReference>
<protein>
    <recommendedName>
        <fullName evidence="2">histidine kinase</fullName>
        <ecNumber evidence="2">2.7.13.3</ecNumber>
    </recommendedName>
</protein>
<dbReference type="InterPro" id="IPR003594">
    <property type="entry name" value="HATPase_dom"/>
</dbReference>
<dbReference type="Pfam" id="PF02518">
    <property type="entry name" value="HATPase_c"/>
    <property type="match status" value="1"/>
</dbReference>
<evidence type="ECO:0000256" key="3">
    <source>
        <dbReference type="ARBA" id="ARBA00022553"/>
    </source>
</evidence>
<dbReference type="InterPro" id="IPR036890">
    <property type="entry name" value="HATPase_C_sf"/>
</dbReference>
<evidence type="ECO:0000313" key="8">
    <source>
        <dbReference type="Proteomes" id="UP000019141"/>
    </source>
</evidence>
<dbReference type="EMBL" id="AZHW01000594">
    <property type="protein sequence ID" value="ETW98026.1"/>
    <property type="molecule type" value="Genomic_DNA"/>
</dbReference>
<sequence>MLTSALSLTEYSLRTAGAEVILDLAPHLPHVLADAVQLQQVFVNLLINAQQALLESPEPRRLHLASYEDHAANRLRVMVSDNGPGVPAAHRSRIFDPFFTTKPTGVGTGMGLSLSHGIVSAHRGTIVVQDSPEGGACFVVTLPLEAPEPPVAASQPEASSRIAPQTILIVDDEREVAEMLSDLLQRVGHQTAIASSGNTALNDLARRDYDLVVCDIHMPDLNGLDFYRRVQASHPQVIDRLLFVTGDTLGTTVRRFLAQTGCRYLEKPLEPKEVIRVVHTMLSEKRGI</sequence>
<keyword evidence="3 4" id="KW-0597">Phosphoprotein</keyword>
<dbReference type="HOGENOM" id="CLU_000445_114_6_7"/>
<dbReference type="SUPFAM" id="SSF52172">
    <property type="entry name" value="CheY-like"/>
    <property type="match status" value="1"/>
</dbReference>
<dbReference type="CDD" id="cd00156">
    <property type="entry name" value="REC"/>
    <property type="match status" value="1"/>
</dbReference>
<evidence type="ECO:0000313" key="7">
    <source>
        <dbReference type="EMBL" id="ETW98026.1"/>
    </source>
</evidence>
<dbReference type="Gene3D" id="3.30.565.10">
    <property type="entry name" value="Histidine kinase-like ATPase, C-terminal domain"/>
    <property type="match status" value="1"/>
</dbReference>
<dbReference type="AlphaFoldDB" id="W4LL00"/>
<reference evidence="7 8" key="1">
    <citation type="journal article" date="2014" name="Nature">
        <title>An environmental bacterial taxon with a large and distinct metabolic repertoire.</title>
        <authorList>
            <person name="Wilson M.C."/>
            <person name="Mori T."/>
            <person name="Ruckert C."/>
            <person name="Uria A.R."/>
            <person name="Helf M.J."/>
            <person name="Takada K."/>
            <person name="Gernert C."/>
            <person name="Steffens U.A."/>
            <person name="Heycke N."/>
            <person name="Schmitt S."/>
            <person name="Rinke C."/>
            <person name="Helfrich E.J."/>
            <person name="Brachmann A.O."/>
            <person name="Gurgui C."/>
            <person name="Wakimoto T."/>
            <person name="Kracht M."/>
            <person name="Crusemann M."/>
            <person name="Hentschel U."/>
            <person name="Abe I."/>
            <person name="Matsunaga S."/>
            <person name="Kalinowski J."/>
            <person name="Takeyama H."/>
            <person name="Piel J."/>
        </authorList>
    </citation>
    <scope>NUCLEOTIDE SEQUENCE [LARGE SCALE GENOMIC DNA]</scope>
    <source>
        <strain evidence="8">TSY1</strain>
    </source>
</reference>
<dbReference type="SMART" id="SM00448">
    <property type="entry name" value="REC"/>
    <property type="match status" value="1"/>
</dbReference>
<organism evidence="7 8">
    <name type="scientific">Entotheonella factor</name>
    <dbReference type="NCBI Taxonomy" id="1429438"/>
    <lineage>
        <taxon>Bacteria</taxon>
        <taxon>Pseudomonadati</taxon>
        <taxon>Nitrospinota/Tectimicrobiota group</taxon>
        <taxon>Candidatus Tectimicrobiota</taxon>
        <taxon>Candidatus Entotheonellia</taxon>
        <taxon>Candidatus Entotheonellales</taxon>
        <taxon>Candidatus Entotheonellaceae</taxon>
        <taxon>Candidatus Entotheonella</taxon>
    </lineage>
</organism>
<keyword evidence="8" id="KW-1185">Reference proteome</keyword>
<evidence type="ECO:0000256" key="2">
    <source>
        <dbReference type="ARBA" id="ARBA00012438"/>
    </source>
</evidence>
<dbReference type="Pfam" id="PF00072">
    <property type="entry name" value="Response_reg"/>
    <property type="match status" value="1"/>
</dbReference>
<dbReference type="Gene3D" id="3.40.50.2300">
    <property type="match status" value="1"/>
</dbReference>
<dbReference type="SUPFAM" id="SSF55874">
    <property type="entry name" value="ATPase domain of HSP90 chaperone/DNA topoisomerase II/histidine kinase"/>
    <property type="match status" value="1"/>
</dbReference>
<gene>
    <name evidence="7" type="ORF">ETSY1_20410</name>
</gene>
<dbReference type="InterPro" id="IPR001789">
    <property type="entry name" value="Sig_transdc_resp-reg_receiver"/>
</dbReference>
<dbReference type="PANTHER" id="PTHR43547">
    <property type="entry name" value="TWO-COMPONENT HISTIDINE KINASE"/>
    <property type="match status" value="1"/>
</dbReference>
<dbReference type="InterPro" id="IPR005467">
    <property type="entry name" value="His_kinase_dom"/>
</dbReference>
<feature type="domain" description="Histidine kinase" evidence="5">
    <location>
        <begin position="1"/>
        <end position="146"/>
    </location>
</feature>
<evidence type="ECO:0000259" key="6">
    <source>
        <dbReference type="PROSITE" id="PS50110"/>
    </source>
</evidence>
<comment type="caution">
    <text evidence="7">The sequence shown here is derived from an EMBL/GenBank/DDBJ whole genome shotgun (WGS) entry which is preliminary data.</text>
</comment>
<dbReference type="InterPro" id="IPR004358">
    <property type="entry name" value="Sig_transdc_His_kin-like_C"/>
</dbReference>
<feature type="modified residue" description="4-aspartylphosphate" evidence="4">
    <location>
        <position position="215"/>
    </location>
</feature>
<dbReference type="PANTHER" id="PTHR43547:SF2">
    <property type="entry name" value="HYBRID SIGNAL TRANSDUCTION HISTIDINE KINASE C"/>
    <property type="match status" value="1"/>
</dbReference>
<evidence type="ECO:0000256" key="1">
    <source>
        <dbReference type="ARBA" id="ARBA00000085"/>
    </source>
</evidence>
<name>W4LL00_ENTF1</name>
<dbReference type="PRINTS" id="PR00344">
    <property type="entry name" value="BCTRLSENSOR"/>
</dbReference>
<dbReference type="PROSITE" id="PS50110">
    <property type="entry name" value="RESPONSE_REGULATORY"/>
    <property type="match status" value="1"/>
</dbReference>
<dbReference type="GO" id="GO:0000155">
    <property type="term" value="F:phosphorelay sensor kinase activity"/>
    <property type="evidence" value="ECO:0007669"/>
    <property type="project" value="TreeGrafter"/>
</dbReference>
<proteinExistence type="predicted"/>
<dbReference type="EC" id="2.7.13.3" evidence="2"/>
<comment type="catalytic activity">
    <reaction evidence="1">
        <text>ATP + protein L-histidine = ADP + protein N-phospho-L-histidine.</text>
        <dbReference type="EC" id="2.7.13.3"/>
    </reaction>
</comment>
<evidence type="ECO:0000256" key="4">
    <source>
        <dbReference type="PROSITE-ProRule" id="PRU00169"/>
    </source>
</evidence>